<gene>
    <name evidence="3" type="ORF">TGAM01_v209044</name>
</gene>
<dbReference type="Pfam" id="PF00004">
    <property type="entry name" value="AAA"/>
    <property type="match status" value="1"/>
</dbReference>
<dbReference type="GeneID" id="29983543"/>
<dbReference type="Gene3D" id="3.40.50.300">
    <property type="entry name" value="P-loop containing nucleotide triphosphate hydrolases"/>
    <property type="match status" value="1"/>
</dbReference>
<dbReference type="CDD" id="cd19481">
    <property type="entry name" value="RecA-like_protease"/>
    <property type="match status" value="1"/>
</dbReference>
<dbReference type="GO" id="GO:0005524">
    <property type="term" value="F:ATP binding"/>
    <property type="evidence" value="ECO:0007669"/>
    <property type="project" value="InterPro"/>
</dbReference>
<dbReference type="AlphaFoldDB" id="A0A2P4ZD15"/>
<evidence type="ECO:0000259" key="2">
    <source>
        <dbReference type="SMART" id="SM00382"/>
    </source>
</evidence>
<proteinExistence type="predicted"/>
<comment type="caution">
    <text evidence="3">The sequence shown here is derived from an EMBL/GenBank/DDBJ whole genome shotgun (WGS) entry which is preliminary data.</text>
</comment>
<dbReference type="EMBL" id="JPDN02000041">
    <property type="protein sequence ID" value="PON22170.1"/>
    <property type="molecule type" value="Genomic_DNA"/>
</dbReference>
<dbReference type="InterPro" id="IPR027417">
    <property type="entry name" value="P-loop_NTPase"/>
</dbReference>
<dbReference type="Proteomes" id="UP000054821">
    <property type="component" value="Unassembled WGS sequence"/>
</dbReference>
<evidence type="ECO:0000313" key="4">
    <source>
        <dbReference type="Proteomes" id="UP000054821"/>
    </source>
</evidence>
<keyword evidence="4" id="KW-1185">Reference proteome</keyword>
<dbReference type="InterPro" id="IPR003593">
    <property type="entry name" value="AAA+_ATPase"/>
</dbReference>
<accession>A0A2P4ZD15</accession>
<feature type="domain" description="AAA+ ATPase" evidence="2">
    <location>
        <begin position="576"/>
        <end position="703"/>
    </location>
</feature>
<dbReference type="SMART" id="SM00382">
    <property type="entry name" value="AAA"/>
    <property type="match status" value="1"/>
</dbReference>
<dbReference type="PANTHER" id="PTHR46411">
    <property type="entry name" value="FAMILY ATPASE, PUTATIVE-RELATED"/>
    <property type="match status" value="1"/>
</dbReference>
<dbReference type="InterPro" id="IPR054289">
    <property type="entry name" value="DUF7025"/>
</dbReference>
<name>A0A2P4ZD15_9HYPO</name>
<dbReference type="RefSeq" id="XP_018663498.2">
    <property type="nucleotide sequence ID" value="XM_018803460.2"/>
</dbReference>
<protein>
    <recommendedName>
        <fullName evidence="2">AAA+ ATPase domain-containing protein</fullName>
    </recommendedName>
</protein>
<dbReference type="STRING" id="398673.A0A2P4ZD15"/>
<reference evidence="3 4" key="1">
    <citation type="journal article" date="2016" name="Genome Announc.">
        <title>Draft Whole-Genome Sequence of Trichoderma gamsii T6085, a Promising Biocontrol Agent of Fusarium Head Blight on Wheat.</title>
        <authorList>
            <person name="Baroncelli R."/>
            <person name="Zapparata A."/>
            <person name="Piaggeschi G."/>
            <person name="Sarrocco S."/>
            <person name="Vannacci G."/>
        </authorList>
    </citation>
    <scope>NUCLEOTIDE SEQUENCE [LARGE SCALE GENOMIC DNA]</scope>
    <source>
        <strain evidence="3 4">T6085</strain>
    </source>
</reference>
<organism evidence="3 4">
    <name type="scientific">Trichoderma gamsii</name>
    <dbReference type="NCBI Taxonomy" id="398673"/>
    <lineage>
        <taxon>Eukaryota</taxon>
        <taxon>Fungi</taxon>
        <taxon>Dikarya</taxon>
        <taxon>Ascomycota</taxon>
        <taxon>Pezizomycotina</taxon>
        <taxon>Sordariomycetes</taxon>
        <taxon>Hypocreomycetidae</taxon>
        <taxon>Hypocreales</taxon>
        <taxon>Hypocreaceae</taxon>
        <taxon>Trichoderma</taxon>
    </lineage>
</organism>
<feature type="compositionally biased region" description="Basic and acidic residues" evidence="1">
    <location>
        <begin position="421"/>
        <end position="437"/>
    </location>
</feature>
<dbReference type="Pfam" id="PF22942">
    <property type="entry name" value="DUF7025"/>
    <property type="match status" value="1"/>
</dbReference>
<feature type="region of interest" description="Disordered" evidence="1">
    <location>
        <begin position="421"/>
        <end position="458"/>
    </location>
</feature>
<dbReference type="GO" id="GO:0016887">
    <property type="term" value="F:ATP hydrolysis activity"/>
    <property type="evidence" value="ECO:0007669"/>
    <property type="project" value="InterPro"/>
</dbReference>
<sequence>MCGQDVYKRQNDAHCKKHVDLLSRTIAVYLWQQGAIPTRLDFPPFIHSSIHSPPSMRFSDITDIDGEAISDFAWKWRCKIFPVKEAAFSKRAAKKGKDGVAADGADGNDKDPNFGASPIIKTLYDKNTSDLHSRHEWVDYPPKQMSKSAARAQDRVAIKVYKVRDHRKPCISGRVPLKYFKIEIQNPTLVAALAPIVKKENCHLDVNEAASFEEPFRSLWFCQDDIKELHKKTDASEPLKSYLKLFIQVLDDLFREMMIKRRNIQTSRLVDFRTAWTLFPRGSTVYSFGINAEFLAKVESTDYVSSASGNALQIKVKILKFNGEKFVWQERVLPIGEFDGNKPVLELGHYPLDFHQDAEDIKRRLTVRGRKVLDLQGLEYRLYNGIALYDGRGCIEKHNVEGRILLDAVGYNKYHLTQGKRENDKQAHVNNDQRRWGLYDTDSSSSSDSDTDLLDNESEKRAAVRRLGEKDFQKNKQYMESRAEDICFISAMLGGYALKNKMWMEFYIEDVEPMIWNDTAYSHLVYDDQQKDLVLSFVQNHNPHPLTSASKASSSALTVSNSRPTPLEDVIVGKGQGLIILLSGPPGTGKTLTAEAVADRTHRPLFYLQAEDLGISASDLGANIKRVFEMATDWNAVILLDEADVFMAERNPNDIRRNELVSIFLRELEYFRGIIFLTTNLYHTIDAAFRSRVSLHLLFQSLSRDARETVWRKFLQRIPELKTLGLTQDEEIDEDVPAKDVALDTPLGEADIYQLSLWQLNGREIKNAVRMVQSWCGHKEYAMTLDRLESGIKVTNPHASKEHDVDGDLYD</sequence>
<dbReference type="InterPro" id="IPR003959">
    <property type="entry name" value="ATPase_AAA_core"/>
</dbReference>
<evidence type="ECO:0000256" key="1">
    <source>
        <dbReference type="SAM" id="MobiDB-lite"/>
    </source>
</evidence>
<dbReference type="SUPFAM" id="SSF52540">
    <property type="entry name" value="P-loop containing nucleoside triphosphate hydrolases"/>
    <property type="match status" value="1"/>
</dbReference>
<dbReference type="PANTHER" id="PTHR46411:SF3">
    <property type="entry name" value="AAA+ ATPASE DOMAIN-CONTAINING PROTEIN"/>
    <property type="match status" value="1"/>
</dbReference>
<evidence type="ECO:0000313" key="3">
    <source>
        <dbReference type="EMBL" id="PON22170.1"/>
    </source>
</evidence>